<protein>
    <submittedName>
        <fullName evidence="1">Uncharacterized protein</fullName>
    </submittedName>
</protein>
<organism evidence="1">
    <name type="scientific">Acerihabitans sp. KWT182</name>
    <dbReference type="NCBI Taxonomy" id="3157919"/>
    <lineage>
        <taxon>Bacteria</taxon>
        <taxon>Pseudomonadati</taxon>
        <taxon>Pseudomonadota</taxon>
        <taxon>Gammaproteobacteria</taxon>
        <taxon>Enterobacterales</taxon>
        <taxon>Pectobacteriaceae</taxon>
        <taxon>Acerihabitans</taxon>
    </lineage>
</organism>
<accession>A0AAU7QA26</accession>
<name>A0AAU7QA26_9GAMM</name>
<dbReference type="AlphaFoldDB" id="A0AAU7QA26"/>
<evidence type="ECO:0000313" key="1">
    <source>
        <dbReference type="EMBL" id="XBS69731.1"/>
    </source>
</evidence>
<gene>
    <name evidence="1" type="ORF">ABK905_26115</name>
</gene>
<dbReference type="EMBL" id="CP157947">
    <property type="protein sequence ID" value="XBS69731.1"/>
    <property type="molecule type" value="Genomic_DNA"/>
</dbReference>
<proteinExistence type="predicted"/>
<sequence length="81" mass="8633">MTQKFLGSDFAGSVADPSMPAGISGTLAALKPSDTLKTKPSLWVFVPVEDTQQQWNQDPKHDSLPSILASPGNLLIVITLI</sequence>
<reference evidence="1" key="1">
    <citation type="submission" date="2024-06" db="EMBL/GenBank/DDBJ databases">
        <authorList>
            <person name="Coelho C."/>
            <person name="Bento M."/>
            <person name="Garcia E."/>
            <person name="Camelo A."/>
            <person name="Brandao I."/>
            <person name="Espirito Santo C."/>
            <person name="Trovao J."/>
            <person name="Verissimo A."/>
            <person name="Costa J."/>
            <person name="Tiago I."/>
        </authorList>
    </citation>
    <scope>NUCLEOTIDE SEQUENCE</scope>
    <source>
        <strain evidence="1">KWT182</strain>
    </source>
</reference>